<feature type="domain" description="Pseudouridine synthase II N-terminal" evidence="6">
    <location>
        <begin position="44"/>
        <end position="189"/>
    </location>
</feature>
<feature type="active site" description="Nucleophile" evidence="5">
    <location>
        <position position="56"/>
    </location>
</feature>
<keyword evidence="3 5" id="KW-0819">tRNA processing</keyword>
<evidence type="ECO:0000313" key="8">
    <source>
        <dbReference type="EMBL" id="MCG9971192.1"/>
    </source>
</evidence>
<evidence type="ECO:0000256" key="5">
    <source>
        <dbReference type="HAMAP-Rule" id="MF_01080"/>
    </source>
</evidence>
<evidence type="ECO:0000256" key="2">
    <source>
        <dbReference type="ARBA" id="ARBA00005642"/>
    </source>
</evidence>
<dbReference type="PANTHER" id="PTHR13767:SF2">
    <property type="entry name" value="PSEUDOURIDYLATE SYNTHASE TRUB1"/>
    <property type="match status" value="1"/>
</dbReference>
<dbReference type="Gene3D" id="3.30.2350.10">
    <property type="entry name" value="Pseudouridine synthase"/>
    <property type="match status" value="1"/>
</dbReference>
<dbReference type="GO" id="GO:0160148">
    <property type="term" value="F:tRNA pseudouridine(55) synthase activity"/>
    <property type="evidence" value="ECO:0007669"/>
    <property type="project" value="UniProtKB-EC"/>
</dbReference>
<dbReference type="EC" id="5.4.99.25" evidence="5"/>
<accession>A0A9X2A756</accession>
<dbReference type="SUPFAM" id="SSF55120">
    <property type="entry name" value="Pseudouridine synthase"/>
    <property type="match status" value="1"/>
</dbReference>
<dbReference type="Pfam" id="PF01509">
    <property type="entry name" value="TruB_N"/>
    <property type="match status" value="1"/>
</dbReference>
<evidence type="ECO:0000313" key="9">
    <source>
        <dbReference type="Proteomes" id="UP001139344"/>
    </source>
</evidence>
<keyword evidence="9" id="KW-1185">Reference proteome</keyword>
<dbReference type="RefSeq" id="WP_240097233.1">
    <property type="nucleotide sequence ID" value="NZ_JAJSON010000016.1"/>
</dbReference>
<dbReference type="NCBIfam" id="TIGR00431">
    <property type="entry name" value="TruB"/>
    <property type="match status" value="1"/>
</dbReference>
<reference evidence="8" key="1">
    <citation type="submission" date="2021-12" db="EMBL/GenBank/DDBJ databases">
        <title>Description of Gramella crocea sp. nov., a new bacterium isolated from activated sludge.</title>
        <authorList>
            <person name="Zhang X."/>
        </authorList>
    </citation>
    <scope>NUCLEOTIDE SEQUENCE</scope>
    <source>
        <strain evidence="8">YB25</strain>
    </source>
</reference>
<evidence type="ECO:0000256" key="4">
    <source>
        <dbReference type="ARBA" id="ARBA00023235"/>
    </source>
</evidence>
<dbReference type="CDD" id="cd02573">
    <property type="entry name" value="PseudoU_synth_EcTruB"/>
    <property type="match status" value="1"/>
</dbReference>
<dbReference type="Proteomes" id="UP001139344">
    <property type="component" value="Unassembled WGS sequence"/>
</dbReference>
<dbReference type="HAMAP" id="MF_01080">
    <property type="entry name" value="TruB_bact"/>
    <property type="match status" value="1"/>
</dbReference>
<comment type="function">
    <text evidence="5">Responsible for synthesis of pseudouridine from uracil-55 in the psi GC loop of transfer RNAs.</text>
</comment>
<dbReference type="EMBL" id="JAJSON010000016">
    <property type="protein sequence ID" value="MCG9971192.1"/>
    <property type="molecule type" value="Genomic_DNA"/>
</dbReference>
<evidence type="ECO:0000256" key="1">
    <source>
        <dbReference type="ARBA" id="ARBA00000385"/>
    </source>
</evidence>
<dbReference type="GO" id="GO:0003723">
    <property type="term" value="F:RNA binding"/>
    <property type="evidence" value="ECO:0007669"/>
    <property type="project" value="InterPro"/>
</dbReference>
<dbReference type="GO" id="GO:0031119">
    <property type="term" value="P:tRNA pseudouridine synthesis"/>
    <property type="evidence" value="ECO:0007669"/>
    <property type="project" value="UniProtKB-UniRule"/>
</dbReference>
<dbReference type="InterPro" id="IPR020103">
    <property type="entry name" value="PsdUridine_synth_cat_dom_sf"/>
</dbReference>
<feature type="domain" description="tRNA pseudouridylate synthase B C-terminal" evidence="7">
    <location>
        <begin position="190"/>
        <end position="230"/>
    </location>
</feature>
<protein>
    <recommendedName>
        <fullName evidence="5">tRNA pseudouridine synthase B</fullName>
        <ecNumber evidence="5">5.4.99.25</ecNumber>
    </recommendedName>
    <alternativeName>
        <fullName evidence="5">tRNA pseudouridine(55) synthase</fullName>
        <shortName evidence="5">Psi55 synthase</shortName>
    </alternativeName>
    <alternativeName>
        <fullName evidence="5">tRNA pseudouridylate synthase</fullName>
    </alternativeName>
    <alternativeName>
        <fullName evidence="5">tRNA-uridine isomerase</fullName>
    </alternativeName>
</protein>
<evidence type="ECO:0000259" key="7">
    <source>
        <dbReference type="Pfam" id="PF16198"/>
    </source>
</evidence>
<gene>
    <name evidence="5 8" type="primary">truB</name>
    <name evidence="8" type="ORF">LU635_06040</name>
</gene>
<comment type="similarity">
    <text evidence="2 5">Belongs to the pseudouridine synthase TruB family. Type 1 subfamily.</text>
</comment>
<dbReference type="InterPro" id="IPR002501">
    <property type="entry name" value="PsdUridine_synth_N"/>
</dbReference>
<dbReference type="Pfam" id="PF16198">
    <property type="entry name" value="TruB_C_2"/>
    <property type="match status" value="1"/>
</dbReference>
<evidence type="ECO:0000259" key="6">
    <source>
        <dbReference type="Pfam" id="PF01509"/>
    </source>
</evidence>
<name>A0A9X2A756_9FLAO</name>
<sequence length="238" mass="27461">MRNKEFTLEEFKTGEILLFDKPLNWTSFQVVNKVRWLIRKRCHIKKIKVGHAGTLDPLATGLLIICTGKFTKRIPELQGQIKEYTGTITLGSTTPSYDLETEIDQNFPTEHISEELLEETRKKFIGEIEQTPPVFSALKKEGKRLYEYAREGKEIEVKSRKVEISEFEIDTENFPKIHFRVVCSKGTYIRSLAHEFGQALNSGAHLSELRRTGIGEYSVDDAMDIEYFENLLPSRENN</sequence>
<dbReference type="AlphaFoldDB" id="A0A9X2A756"/>
<keyword evidence="4 5" id="KW-0413">Isomerase</keyword>
<dbReference type="InterPro" id="IPR014780">
    <property type="entry name" value="tRNA_psdUridine_synth_TruB"/>
</dbReference>
<dbReference type="GO" id="GO:1990481">
    <property type="term" value="P:mRNA pseudouridine synthesis"/>
    <property type="evidence" value="ECO:0007669"/>
    <property type="project" value="TreeGrafter"/>
</dbReference>
<dbReference type="InterPro" id="IPR032819">
    <property type="entry name" value="TruB_C"/>
</dbReference>
<proteinExistence type="inferred from homology"/>
<comment type="caution">
    <text evidence="8">The sequence shown here is derived from an EMBL/GenBank/DDBJ whole genome shotgun (WGS) entry which is preliminary data.</text>
</comment>
<dbReference type="PANTHER" id="PTHR13767">
    <property type="entry name" value="TRNA-PSEUDOURIDINE SYNTHASE"/>
    <property type="match status" value="1"/>
</dbReference>
<organism evidence="8 9">
    <name type="scientific">Christiangramia crocea</name>
    <dbReference type="NCBI Taxonomy" id="2904124"/>
    <lineage>
        <taxon>Bacteria</taxon>
        <taxon>Pseudomonadati</taxon>
        <taxon>Bacteroidota</taxon>
        <taxon>Flavobacteriia</taxon>
        <taxon>Flavobacteriales</taxon>
        <taxon>Flavobacteriaceae</taxon>
        <taxon>Christiangramia</taxon>
    </lineage>
</organism>
<comment type="catalytic activity">
    <reaction evidence="1 5">
        <text>uridine(55) in tRNA = pseudouridine(55) in tRNA</text>
        <dbReference type="Rhea" id="RHEA:42532"/>
        <dbReference type="Rhea" id="RHEA-COMP:10101"/>
        <dbReference type="Rhea" id="RHEA-COMP:10102"/>
        <dbReference type="ChEBI" id="CHEBI:65314"/>
        <dbReference type="ChEBI" id="CHEBI:65315"/>
        <dbReference type="EC" id="5.4.99.25"/>
    </reaction>
</comment>
<evidence type="ECO:0000256" key="3">
    <source>
        <dbReference type="ARBA" id="ARBA00022694"/>
    </source>
</evidence>